<reference evidence="3" key="1">
    <citation type="submission" date="2015-11" db="EMBL/GenBank/DDBJ databases">
        <authorList>
            <person name="Kumar R."/>
            <person name="Singh D."/>
            <person name="Swarnkar M.K."/>
            <person name="Singh A.K."/>
            <person name="Kumar S."/>
        </authorList>
    </citation>
    <scope>NUCLEOTIDE SEQUENCE [LARGE SCALE GENOMIC DNA]</scope>
    <source>
        <strain evidence="3">ERGS4:06</strain>
    </source>
</reference>
<dbReference type="SUPFAM" id="SSF52821">
    <property type="entry name" value="Rhodanese/Cell cycle control phosphatase"/>
    <property type="match status" value="1"/>
</dbReference>
<dbReference type="AlphaFoldDB" id="A0A0S2LVF0"/>
<dbReference type="PANTHER" id="PTHR45431:SF3">
    <property type="entry name" value="RHODANESE-LIKE DOMAIN-CONTAINING PROTEIN 15, CHLOROPLASTIC"/>
    <property type="match status" value="1"/>
</dbReference>
<dbReference type="SMART" id="SM00450">
    <property type="entry name" value="RHOD"/>
    <property type="match status" value="1"/>
</dbReference>
<dbReference type="RefSeq" id="WP_062285881.1">
    <property type="nucleotide sequence ID" value="NZ_CP013200.1"/>
</dbReference>
<gene>
    <name evidence="2" type="ORF">AS189_01705</name>
</gene>
<organism evidence="2 3">
    <name type="scientific">Arthrobacter alpinus</name>
    <dbReference type="NCBI Taxonomy" id="656366"/>
    <lineage>
        <taxon>Bacteria</taxon>
        <taxon>Bacillati</taxon>
        <taxon>Actinomycetota</taxon>
        <taxon>Actinomycetes</taxon>
        <taxon>Micrococcales</taxon>
        <taxon>Micrococcaceae</taxon>
        <taxon>Arthrobacter</taxon>
    </lineage>
</organism>
<feature type="domain" description="Rhodanese" evidence="1">
    <location>
        <begin position="27"/>
        <end position="134"/>
    </location>
</feature>
<dbReference type="PROSITE" id="PS50206">
    <property type="entry name" value="RHODANESE_3"/>
    <property type="match status" value="1"/>
</dbReference>
<dbReference type="Gene3D" id="3.40.250.10">
    <property type="entry name" value="Rhodanese-like domain"/>
    <property type="match status" value="1"/>
</dbReference>
<accession>A0A0S2LVF0</accession>
<protein>
    <submittedName>
        <fullName evidence="2">Sulfurtransferase</fullName>
    </submittedName>
</protein>
<dbReference type="InterPro" id="IPR052367">
    <property type="entry name" value="Thiosulfate_ST/Rhodanese-like"/>
</dbReference>
<dbReference type="GO" id="GO:0016740">
    <property type="term" value="F:transferase activity"/>
    <property type="evidence" value="ECO:0007669"/>
    <property type="project" value="UniProtKB-KW"/>
</dbReference>
<dbReference type="Proteomes" id="UP000059574">
    <property type="component" value="Chromosome"/>
</dbReference>
<name>A0A0S2LVF0_9MICC</name>
<keyword evidence="2" id="KW-0808">Transferase</keyword>
<dbReference type="Pfam" id="PF00581">
    <property type="entry name" value="Rhodanese"/>
    <property type="match status" value="1"/>
</dbReference>
<dbReference type="InterPro" id="IPR036873">
    <property type="entry name" value="Rhodanese-like_dom_sf"/>
</dbReference>
<proteinExistence type="predicted"/>
<evidence type="ECO:0000313" key="3">
    <source>
        <dbReference type="Proteomes" id="UP000059574"/>
    </source>
</evidence>
<reference evidence="2 3" key="2">
    <citation type="journal article" date="2016" name="J. Biotechnol.">
        <title>Complete genome sequence of Arthrobacter alpinus ERGS4:06, a yellow pigmented bacterium tolerant to cold and radiations isolated from Sikkim Himalaya.</title>
        <authorList>
            <person name="Kumar R."/>
            <person name="Singh D."/>
            <person name="Swarnkar M.K."/>
            <person name="Singh A.K."/>
            <person name="Kumar S."/>
        </authorList>
    </citation>
    <scope>NUCLEOTIDE SEQUENCE [LARGE SCALE GENOMIC DNA]</scope>
    <source>
        <strain evidence="2 3">ERGS4:06</strain>
    </source>
</reference>
<sequence length="141" mass="15453">MPSWNSTARASRELRRDLAPATAWEHVAAGAVLVDVRTEGEWAHIGVPDISSLNTEPIFIQWNLSNGSNNPDFLEQLQAAVPAEKPLVLLCRSGVRSIAAAEAATAAGYTAYNVLEGFEGQPDRFGDRVLNGWKNRNLPWR</sequence>
<evidence type="ECO:0000259" key="1">
    <source>
        <dbReference type="PROSITE" id="PS50206"/>
    </source>
</evidence>
<dbReference type="OrthoDB" id="9815890at2"/>
<dbReference type="InterPro" id="IPR001763">
    <property type="entry name" value="Rhodanese-like_dom"/>
</dbReference>
<dbReference type="PANTHER" id="PTHR45431">
    <property type="entry name" value="RHODANESE-LIKE DOMAIN-CONTAINING PROTEIN 15, CHLOROPLASTIC"/>
    <property type="match status" value="1"/>
</dbReference>
<evidence type="ECO:0000313" key="2">
    <source>
        <dbReference type="EMBL" id="ALO65445.1"/>
    </source>
</evidence>
<dbReference type="EMBL" id="CP013200">
    <property type="protein sequence ID" value="ALO65445.1"/>
    <property type="molecule type" value="Genomic_DNA"/>
</dbReference>